<evidence type="ECO:0000313" key="4">
    <source>
        <dbReference type="Proteomes" id="UP000277921"/>
    </source>
</evidence>
<feature type="compositionally biased region" description="Basic and acidic residues" evidence="1">
    <location>
        <begin position="1"/>
        <end position="12"/>
    </location>
</feature>
<name>A0A3N8Q3X4_9BURK</name>
<dbReference type="InterPro" id="IPR027275">
    <property type="entry name" value="PRC-brl_dom"/>
</dbReference>
<gene>
    <name evidence="3" type="ORF">DF051_08035</name>
</gene>
<dbReference type="InterPro" id="IPR011033">
    <property type="entry name" value="PRC_barrel-like_sf"/>
</dbReference>
<dbReference type="RefSeq" id="WP_124576811.1">
    <property type="nucleotide sequence ID" value="NZ_QTQV01000004.1"/>
</dbReference>
<dbReference type="Gene3D" id="2.30.30.240">
    <property type="entry name" value="PRC-barrel domain"/>
    <property type="match status" value="1"/>
</dbReference>
<proteinExistence type="predicted"/>
<sequence length="174" mass="18619">MTTDRPSRDDTRIAGGKRRTAGGGPGPDVMAARTLEGDRVLTMDGDDIGQVADIMLDVRSGRIAYAVVSAGSPPGIGDKLLAVPWNVLVLDVERRCFVLPVATERVREAPGFDRNRWPAMADPAWAEALHAYYGSSPYWLIEEGETALDSPPYEASPGGPDTPESPESPDGGKR</sequence>
<dbReference type="PANTHER" id="PTHR36505:SF1">
    <property type="entry name" value="BLR1072 PROTEIN"/>
    <property type="match status" value="1"/>
</dbReference>
<dbReference type="Proteomes" id="UP000277921">
    <property type="component" value="Unassembled WGS sequence"/>
</dbReference>
<evidence type="ECO:0000256" key="1">
    <source>
        <dbReference type="SAM" id="MobiDB-lite"/>
    </source>
</evidence>
<dbReference type="Pfam" id="PF05239">
    <property type="entry name" value="PRC"/>
    <property type="match status" value="1"/>
</dbReference>
<dbReference type="EMBL" id="QTQV01000004">
    <property type="protein sequence ID" value="RQT18568.1"/>
    <property type="molecule type" value="Genomic_DNA"/>
</dbReference>
<evidence type="ECO:0000259" key="2">
    <source>
        <dbReference type="Pfam" id="PF05239"/>
    </source>
</evidence>
<protein>
    <submittedName>
        <fullName evidence="3">PRC-barrel domain containing protein</fullName>
    </submittedName>
</protein>
<dbReference type="SUPFAM" id="SSF50346">
    <property type="entry name" value="PRC-barrel domain"/>
    <property type="match status" value="1"/>
</dbReference>
<evidence type="ECO:0000313" key="3">
    <source>
        <dbReference type="EMBL" id="RQT18568.1"/>
    </source>
</evidence>
<organism evidence="3 4">
    <name type="scientific">Burkholderia contaminans</name>
    <dbReference type="NCBI Taxonomy" id="488447"/>
    <lineage>
        <taxon>Bacteria</taxon>
        <taxon>Pseudomonadati</taxon>
        <taxon>Pseudomonadota</taxon>
        <taxon>Betaproteobacteria</taxon>
        <taxon>Burkholderiales</taxon>
        <taxon>Burkholderiaceae</taxon>
        <taxon>Burkholderia</taxon>
        <taxon>Burkholderia cepacia complex</taxon>
    </lineage>
</organism>
<dbReference type="PANTHER" id="PTHR36505">
    <property type="entry name" value="BLR1072 PROTEIN"/>
    <property type="match status" value="1"/>
</dbReference>
<feature type="region of interest" description="Disordered" evidence="1">
    <location>
        <begin position="1"/>
        <end position="29"/>
    </location>
</feature>
<feature type="domain" description="PRC-barrel" evidence="2">
    <location>
        <begin position="28"/>
        <end position="100"/>
    </location>
</feature>
<reference evidence="3 4" key="1">
    <citation type="submission" date="2018-08" db="EMBL/GenBank/DDBJ databases">
        <title>Comparative analysis of Burkholderia isolates from Puerto Rico.</title>
        <authorList>
            <person name="Hall C."/>
            <person name="Sahl J."/>
            <person name="Wagner D."/>
        </authorList>
    </citation>
    <scope>NUCLEOTIDE SEQUENCE [LARGE SCALE GENOMIC DNA]</scope>
    <source>
        <strain evidence="3 4">Bp9025</strain>
    </source>
</reference>
<feature type="region of interest" description="Disordered" evidence="1">
    <location>
        <begin position="148"/>
        <end position="174"/>
    </location>
</feature>
<accession>A0A3N8Q3X4</accession>
<dbReference type="AlphaFoldDB" id="A0A3N8Q3X4"/>
<comment type="caution">
    <text evidence="3">The sequence shown here is derived from an EMBL/GenBank/DDBJ whole genome shotgun (WGS) entry which is preliminary data.</text>
</comment>